<dbReference type="Proteomes" id="UP000637980">
    <property type="component" value="Unassembled WGS sequence"/>
</dbReference>
<comment type="similarity">
    <text evidence="1">Belongs to the Gfa family.</text>
</comment>
<evidence type="ECO:0000256" key="4">
    <source>
        <dbReference type="ARBA" id="ARBA00023239"/>
    </source>
</evidence>
<organism evidence="6 7">
    <name type="scientific">Pseudovibrio japonicus</name>
    <dbReference type="NCBI Taxonomy" id="366534"/>
    <lineage>
        <taxon>Bacteria</taxon>
        <taxon>Pseudomonadati</taxon>
        <taxon>Pseudomonadota</taxon>
        <taxon>Alphaproteobacteria</taxon>
        <taxon>Hyphomicrobiales</taxon>
        <taxon>Stappiaceae</taxon>
        <taxon>Pseudovibrio</taxon>
    </lineage>
</organism>
<dbReference type="PROSITE" id="PS51891">
    <property type="entry name" value="CENP_V_GFA"/>
    <property type="match status" value="1"/>
</dbReference>
<keyword evidence="2" id="KW-0479">Metal-binding</keyword>
<evidence type="ECO:0000313" key="7">
    <source>
        <dbReference type="Proteomes" id="UP000637980"/>
    </source>
</evidence>
<evidence type="ECO:0000256" key="3">
    <source>
        <dbReference type="ARBA" id="ARBA00022833"/>
    </source>
</evidence>
<accession>A0ABQ3EHV7</accession>
<dbReference type="Pfam" id="PF04828">
    <property type="entry name" value="GFA"/>
    <property type="match status" value="1"/>
</dbReference>
<keyword evidence="7" id="KW-1185">Reference proteome</keyword>
<keyword evidence="3" id="KW-0862">Zinc</keyword>
<comment type="caution">
    <text evidence="6">The sequence shown here is derived from an EMBL/GenBank/DDBJ whole genome shotgun (WGS) entry which is preliminary data.</text>
</comment>
<evidence type="ECO:0000256" key="1">
    <source>
        <dbReference type="ARBA" id="ARBA00005495"/>
    </source>
</evidence>
<dbReference type="EMBL" id="BMXE01000003">
    <property type="protein sequence ID" value="GHB32837.1"/>
    <property type="molecule type" value="Genomic_DNA"/>
</dbReference>
<dbReference type="PANTHER" id="PTHR33337:SF40">
    <property type="entry name" value="CENP-V_GFA DOMAIN-CONTAINING PROTEIN-RELATED"/>
    <property type="match status" value="1"/>
</dbReference>
<evidence type="ECO:0000256" key="2">
    <source>
        <dbReference type="ARBA" id="ARBA00022723"/>
    </source>
</evidence>
<evidence type="ECO:0000259" key="5">
    <source>
        <dbReference type="PROSITE" id="PS51891"/>
    </source>
</evidence>
<proteinExistence type="inferred from homology"/>
<reference evidence="7" key="1">
    <citation type="journal article" date="2019" name="Int. J. Syst. Evol. Microbiol.">
        <title>The Global Catalogue of Microorganisms (GCM) 10K type strain sequencing project: providing services to taxonomists for standard genome sequencing and annotation.</title>
        <authorList>
            <consortium name="The Broad Institute Genomics Platform"/>
            <consortium name="The Broad Institute Genome Sequencing Center for Infectious Disease"/>
            <person name="Wu L."/>
            <person name="Ma J."/>
        </authorList>
    </citation>
    <scope>NUCLEOTIDE SEQUENCE [LARGE SCALE GENOMIC DNA]</scope>
    <source>
        <strain evidence="7">KCTC 12861</strain>
    </source>
</reference>
<name>A0ABQ3EHV7_9HYPH</name>
<evidence type="ECO:0000313" key="6">
    <source>
        <dbReference type="EMBL" id="GHB32837.1"/>
    </source>
</evidence>
<gene>
    <name evidence="6" type="ORF">GCM10007094_22230</name>
</gene>
<keyword evidence="4" id="KW-0456">Lyase</keyword>
<dbReference type="InterPro" id="IPR011057">
    <property type="entry name" value="Mss4-like_sf"/>
</dbReference>
<dbReference type="SUPFAM" id="SSF51316">
    <property type="entry name" value="Mss4-like"/>
    <property type="match status" value="1"/>
</dbReference>
<dbReference type="Gene3D" id="3.90.1590.10">
    <property type="entry name" value="glutathione-dependent formaldehyde- activating enzyme (gfa)"/>
    <property type="match status" value="1"/>
</dbReference>
<protein>
    <submittedName>
        <fullName evidence="6">Aldehyde-activating protein</fullName>
    </submittedName>
</protein>
<dbReference type="RefSeq" id="WP_189436822.1">
    <property type="nucleotide sequence ID" value="NZ_BMXE01000003.1"/>
</dbReference>
<dbReference type="PANTHER" id="PTHR33337">
    <property type="entry name" value="GFA DOMAIN-CONTAINING PROTEIN"/>
    <property type="match status" value="1"/>
</dbReference>
<dbReference type="InterPro" id="IPR006913">
    <property type="entry name" value="CENP-V/GFA"/>
</dbReference>
<sequence length="132" mass="15187">MHLTGKCLCGSVKFEAQSDGEAADRCHCKMCRRWGGVYDSVFVPSETVQIEEGEDLIKWYESSDFARRGFCSNCGSNLFYHADRHKDFSHLYAVSVGTLDEPTNLRVKKHYFCASKGDYYEIEDQLEKLETY</sequence>
<feature type="domain" description="CENP-V/GFA" evidence="5">
    <location>
        <begin position="3"/>
        <end position="121"/>
    </location>
</feature>